<dbReference type="InterPro" id="IPR045005">
    <property type="entry name" value="BPM1-6"/>
</dbReference>
<dbReference type="Pfam" id="PF22486">
    <property type="entry name" value="MATH_2"/>
    <property type="match status" value="1"/>
</dbReference>
<dbReference type="InterPro" id="IPR002083">
    <property type="entry name" value="MATH/TRAF_dom"/>
</dbReference>
<feature type="domain" description="MATH" evidence="3">
    <location>
        <begin position="15"/>
        <end position="140"/>
    </location>
</feature>
<protein>
    <recommendedName>
        <fullName evidence="3">MATH domain-containing protein</fullName>
    </recommendedName>
</protein>
<dbReference type="SUPFAM" id="SSF54695">
    <property type="entry name" value="POZ domain"/>
    <property type="match status" value="1"/>
</dbReference>
<dbReference type="InterPro" id="IPR056423">
    <property type="entry name" value="BACK_BPM_SPOP"/>
</dbReference>
<dbReference type="Proteomes" id="UP001202328">
    <property type="component" value="Unassembled WGS sequence"/>
</dbReference>
<dbReference type="PROSITE" id="PS50144">
    <property type="entry name" value="MATH"/>
    <property type="match status" value="1"/>
</dbReference>
<name>A0AAD4SAK4_9MAGN</name>
<dbReference type="EMBL" id="JAJJMB010012308">
    <property type="protein sequence ID" value="KAI3878413.1"/>
    <property type="molecule type" value="Genomic_DNA"/>
</dbReference>
<dbReference type="Pfam" id="PF24570">
    <property type="entry name" value="BACK_BPM_SPOP"/>
    <property type="match status" value="1"/>
</dbReference>
<gene>
    <name evidence="4" type="ORF">MKW98_001828</name>
</gene>
<comment type="caution">
    <text evidence="4">The sequence shown here is derived from an EMBL/GenBank/DDBJ whole genome shotgun (WGS) entry which is preliminary data.</text>
</comment>
<evidence type="ECO:0000313" key="5">
    <source>
        <dbReference type="Proteomes" id="UP001202328"/>
    </source>
</evidence>
<dbReference type="Gene3D" id="3.30.710.10">
    <property type="entry name" value="Potassium Channel Kv1.1, Chain A"/>
    <property type="match status" value="1"/>
</dbReference>
<evidence type="ECO:0000256" key="1">
    <source>
        <dbReference type="ARBA" id="ARBA00004906"/>
    </source>
</evidence>
<evidence type="ECO:0000256" key="2">
    <source>
        <dbReference type="ARBA" id="ARBA00010846"/>
    </source>
</evidence>
<dbReference type="GO" id="GO:0016567">
    <property type="term" value="P:protein ubiquitination"/>
    <property type="evidence" value="ECO:0007669"/>
    <property type="project" value="InterPro"/>
</dbReference>
<dbReference type="Gene3D" id="2.60.210.10">
    <property type="entry name" value="Apoptosis, Tumor Necrosis Factor Receptor Associated Protein 2, Chain A"/>
    <property type="match status" value="1"/>
</dbReference>
<organism evidence="4 5">
    <name type="scientific">Papaver atlanticum</name>
    <dbReference type="NCBI Taxonomy" id="357466"/>
    <lineage>
        <taxon>Eukaryota</taxon>
        <taxon>Viridiplantae</taxon>
        <taxon>Streptophyta</taxon>
        <taxon>Embryophyta</taxon>
        <taxon>Tracheophyta</taxon>
        <taxon>Spermatophyta</taxon>
        <taxon>Magnoliopsida</taxon>
        <taxon>Ranunculales</taxon>
        <taxon>Papaveraceae</taxon>
        <taxon>Papaveroideae</taxon>
        <taxon>Papaver</taxon>
    </lineage>
</organism>
<dbReference type="InterPro" id="IPR008974">
    <property type="entry name" value="TRAF-like"/>
</dbReference>
<comment type="similarity">
    <text evidence="2">Belongs to the Tdpoz family.</text>
</comment>
<evidence type="ECO:0000259" key="3">
    <source>
        <dbReference type="PROSITE" id="PS50144"/>
    </source>
</evidence>
<dbReference type="SUPFAM" id="SSF49599">
    <property type="entry name" value="TRAF domain-like"/>
    <property type="match status" value="1"/>
</dbReference>
<dbReference type="InterPro" id="IPR011333">
    <property type="entry name" value="SKP1/BTB/POZ_sf"/>
</dbReference>
<dbReference type="PANTHER" id="PTHR26379">
    <property type="entry name" value="BTB/POZ AND MATH DOMAIN-CONTAINING PROTEIN 1"/>
    <property type="match status" value="1"/>
</dbReference>
<keyword evidence="5" id="KW-1185">Reference proteome</keyword>
<dbReference type="CDD" id="cd00121">
    <property type="entry name" value="MATH"/>
    <property type="match status" value="1"/>
</dbReference>
<sequence length="314" mass="34707">MSTLSPLASPSGSGSQWIYETVKGCHEFKIKGYSLAKGMGVVGGYDWVLLFDPDGDSESCTEYVSLFVKIVSSTEKVRALYEFKLLDQTGKGIHSLPKDPKSPRTFTSGYSWEYSQYMKRSELETSSYLKNDCLTIHFTVEVVQDHFETAQSSIEEGKHYVIPVPPSDMIQNLKGLLESEIGSDVTFQAMLLFLYSDELPEPRELSDSDSLCTATTIMQHLLGAADRFDLARLRLMCEEKLCEEVTASTAATTLALAEQHQCLQLKTVCLNFAAKPENLGEIVKSGGFAYLEKSCPSLLIDLLKTSAVVDKNVG</sequence>
<proteinExistence type="inferred from homology"/>
<accession>A0AAD4SAK4</accession>
<dbReference type="Gene3D" id="1.25.40.420">
    <property type="match status" value="1"/>
</dbReference>
<comment type="pathway">
    <text evidence="1">Protein modification; protein ubiquitination.</text>
</comment>
<dbReference type="PANTHER" id="PTHR26379:SF187">
    <property type="entry name" value="OS07G0655300 PROTEIN"/>
    <property type="match status" value="1"/>
</dbReference>
<reference evidence="4" key="1">
    <citation type="submission" date="2022-04" db="EMBL/GenBank/DDBJ databases">
        <title>A functionally conserved STORR gene fusion in Papaver species that diverged 16.8 million years ago.</title>
        <authorList>
            <person name="Catania T."/>
        </authorList>
    </citation>
    <scope>NUCLEOTIDE SEQUENCE</scope>
    <source>
        <strain evidence="4">S-188037</strain>
    </source>
</reference>
<evidence type="ECO:0000313" key="4">
    <source>
        <dbReference type="EMBL" id="KAI3878413.1"/>
    </source>
</evidence>
<dbReference type="AlphaFoldDB" id="A0AAD4SAK4"/>